<reference evidence="1" key="2">
    <citation type="journal article" date="2015" name="Fish Shellfish Immunol.">
        <title>Early steps in the European eel (Anguilla anguilla)-Vibrio vulnificus interaction in the gills: Role of the RtxA13 toxin.</title>
        <authorList>
            <person name="Callol A."/>
            <person name="Pajuelo D."/>
            <person name="Ebbesson L."/>
            <person name="Teles M."/>
            <person name="MacKenzie S."/>
            <person name="Amaro C."/>
        </authorList>
    </citation>
    <scope>NUCLEOTIDE SEQUENCE</scope>
</reference>
<accession>A0A0E9QKI2</accession>
<sequence length="48" mass="5183">MGTCGKAAEMLMKERRHQLLPGLSCDAHVGLGERSLWAIGVKCALCLK</sequence>
<organism evidence="1">
    <name type="scientific">Anguilla anguilla</name>
    <name type="common">European freshwater eel</name>
    <name type="synonym">Muraena anguilla</name>
    <dbReference type="NCBI Taxonomy" id="7936"/>
    <lineage>
        <taxon>Eukaryota</taxon>
        <taxon>Metazoa</taxon>
        <taxon>Chordata</taxon>
        <taxon>Craniata</taxon>
        <taxon>Vertebrata</taxon>
        <taxon>Euteleostomi</taxon>
        <taxon>Actinopterygii</taxon>
        <taxon>Neopterygii</taxon>
        <taxon>Teleostei</taxon>
        <taxon>Anguilliformes</taxon>
        <taxon>Anguillidae</taxon>
        <taxon>Anguilla</taxon>
    </lineage>
</organism>
<dbReference type="AlphaFoldDB" id="A0A0E9QKI2"/>
<evidence type="ECO:0000313" key="1">
    <source>
        <dbReference type="EMBL" id="JAH17391.1"/>
    </source>
</evidence>
<name>A0A0E9QKI2_ANGAN</name>
<dbReference type="EMBL" id="GBXM01091186">
    <property type="protein sequence ID" value="JAH17391.1"/>
    <property type="molecule type" value="Transcribed_RNA"/>
</dbReference>
<protein>
    <submittedName>
        <fullName evidence="1">Uncharacterized protein</fullName>
    </submittedName>
</protein>
<reference evidence="1" key="1">
    <citation type="submission" date="2014-11" db="EMBL/GenBank/DDBJ databases">
        <authorList>
            <person name="Amaro Gonzalez C."/>
        </authorList>
    </citation>
    <scope>NUCLEOTIDE SEQUENCE</scope>
</reference>
<proteinExistence type="predicted"/>